<dbReference type="AlphaFoldDB" id="A0A1E1M4W1"/>
<sequence>MYNILTTQASIQVTDKLREGTHSVTDRRMPPSTALNPGAIVTIRARISHLMEDVLGNTPTYRRTGNARAHALLHGFALGLDQENTDGDTLHEGMNPMIDEDGRLDRLIGDLYEPDLSTLSSILPDPSDGEQRRIAFDAALDAYTAHIFILNSRLTGTRTSANFNRTTGDPAYEFAPSTPEAEEAEQHTSEAITSPSPDPSNESSSDSTEVHTGTIMEDRCEAHAAEMRRLYYETDYEVPAEYGIADGPAQGYPQLQVAPQPDYDPREPPEDRFLSSRT</sequence>
<feature type="compositionally biased region" description="Basic and acidic residues" evidence="1">
    <location>
        <begin position="263"/>
        <end position="278"/>
    </location>
</feature>
<evidence type="ECO:0000313" key="3">
    <source>
        <dbReference type="Proteomes" id="UP000177625"/>
    </source>
</evidence>
<proteinExistence type="predicted"/>
<organism evidence="2 3">
    <name type="scientific">Rhynchosporium secalis</name>
    <name type="common">Barley scald fungus</name>
    <dbReference type="NCBI Taxonomy" id="38038"/>
    <lineage>
        <taxon>Eukaryota</taxon>
        <taxon>Fungi</taxon>
        <taxon>Dikarya</taxon>
        <taxon>Ascomycota</taxon>
        <taxon>Pezizomycotina</taxon>
        <taxon>Leotiomycetes</taxon>
        <taxon>Helotiales</taxon>
        <taxon>Ploettnerulaceae</taxon>
        <taxon>Rhynchosporium</taxon>
    </lineage>
</organism>
<accession>A0A1E1M4W1</accession>
<reference evidence="3" key="1">
    <citation type="submission" date="2016-03" db="EMBL/GenBank/DDBJ databases">
        <authorList>
            <person name="Guldener U."/>
        </authorList>
    </citation>
    <scope>NUCLEOTIDE SEQUENCE [LARGE SCALE GENOMIC DNA]</scope>
</reference>
<dbReference type="Proteomes" id="UP000177625">
    <property type="component" value="Unassembled WGS sequence"/>
</dbReference>
<name>A0A1E1M4W1_RHYSE</name>
<evidence type="ECO:0000256" key="1">
    <source>
        <dbReference type="SAM" id="MobiDB-lite"/>
    </source>
</evidence>
<feature type="compositionally biased region" description="Low complexity" evidence="1">
    <location>
        <begin position="193"/>
        <end position="207"/>
    </location>
</feature>
<evidence type="ECO:0000313" key="2">
    <source>
        <dbReference type="EMBL" id="CZT44146.1"/>
    </source>
</evidence>
<protein>
    <submittedName>
        <fullName evidence="2">Uncharacterized protein</fullName>
    </submittedName>
</protein>
<gene>
    <name evidence="2" type="ORF">RSE6_04276</name>
</gene>
<dbReference type="EMBL" id="FJVC01000161">
    <property type="protein sequence ID" value="CZT44146.1"/>
    <property type="molecule type" value="Genomic_DNA"/>
</dbReference>
<keyword evidence="3" id="KW-1185">Reference proteome</keyword>
<feature type="region of interest" description="Disordered" evidence="1">
    <location>
        <begin position="159"/>
        <end position="213"/>
    </location>
</feature>
<feature type="region of interest" description="Disordered" evidence="1">
    <location>
        <begin position="242"/>
        <end position="278"/>
    </location>
</feature>